<dbReference type="SMART" id="SM00020">
    <property type="entry name" value="Tryp_SPc"/>
    <property type="match status" value="1"/>
</dbReference>
<sequence length="392" mass="43904">MSTIKCTMKLCSKILVILIIAHTVQCYVSQNNENAPAESQNHVRSRRMLQFLTDQPNKSYQACLTPAGSKGHCKHVQHCSLSEFKQNFWRFLSYLCIIETFSIGVCCPDDIGSAISLPDFDAVVWGVDNKIDAPEPEAIISRPEERGCGLATKTYPKITGGRPADPSEWPWMAALLRPNRAKSFCGGALITDRHVLTAAHCTYKYNANEINVRLGEYDFRVFNETRFRDFRVADIRQHIDFDGTTYDNDISILKLERATLFNTYIWPVCMPPSGETWEAYQGIVTGWGTQFFGGPSSDVLMEVVVPIWTQKRCKSAFTQRISDTVICAGATEGGRDSCQGDSGGPLLIQLPNKRWVIVGVVSWGMRCGEANHPGIYTRVSSFSDWIIENSIF</sequence>
<dbReference type="PANTHER" id="PTHR24252">
    <property type="entry name" value="ACROSIN-RELATED"/>
    <property type="match status" value="1"/>
</dbReference>
<keyword evidence="3 9" id="KW-0732">Signal</keyword>
<evidence type="ECO:0000256" key="8">
    <source>
        <dbReference type="RuleBase" id="RU363034"/>
    </source>
</evidence>
<dbReference type="AlphaFoldDB" id="A0A9Q0MMD4"/>
<keyword evidence="8" id="KW-0378">Hydrolase</keyword>
<keyword evidence="4" id="KW-1015">Disulfide bond</keyword>
<dbReference type="PROSITE" id="PS00134">
    <property type="entry name" value="TRYPSIN_HIS"/>
    <property type="match status" value="1"/>
</dbReference>
<dbReference type="InterPro" id="IPR001314">
    <property type="entry name" value="Peptidase_S1A"/>
</dbReference>
<reference evidence="11" key="1">
    <citation type="submission" date="2022-07" db="EMBL/GenBank/DDBJ databases">
        <authorList>
            <person name="Trinca V."/>
            <person name="Uliana J.V.C."/>
            <person name="Torres T.T."/>
            <person name="Ward R.J."/>
            <person name="Monesi N."/>
        </authorList>
    </citation>
    <scope>NUCLEOTIDE SEQUENCE</scope>
    <source>
        <strain evidence="11">HSMRA1968</strain>
        <tissue evidence="11">Whole embryos</tissue>
    </source>
</reference>
<name>A0A9Q0MMD4_9DIPT</name>
<dbReference type="Proteomes" id="UP001151699">
    <property type="component" value="Unassembled WGS sequence"/>
</dbReference>
<dbReference type="GO" id="GO:0005576">
    <property type="term" value="C:extracellular region"/>
    <property type="evidence" value="ECO:0007669"/>
    <property type="project" value="UniProtKB-SubCell"/>
</dbReference>
<keyword evidence="2" id="KW-0964">Secreted</keyword>
<feature type="signal peptide" evidence="9">
    <location>
        <begin position="1"/>
        <end position="26"/>
    </location>
</feature>
<dbReference type="EMBL" id="WJQU01002055">
    <property type="protein sequence ID" value="KAJ6633373.1"/>
    <property type="molecule type" value="Genomic_DNA"/>
</dbReference>
<evidence type="ECO:0000256" key="2">
    <source>
        <dbReference type="ARBA" id="ARBA00022525"/>
    </source>
</evidence>
<evidence type="ECO:0000256" key="3">
    <source>
        <dbReference type="ARBA" id="ARBA00022729"/>
    </source>
</evidence>
<keyword evidence="8" id="KW-0720">Serine protease</keyword>
<dbReference type="InterPro" id="IPR022700">
    <property type="entry name" value="CLIP"/>
</dbReference>
<dbReference type="SUPFAM" id="SSF50494">
    <property type="entry name" value="Trypsin-like serine proteases"/>
    <property type="match status" value="1"/>
</dbReference>
<dbReference type="InterPro" id="IPR033116">
    <property type="entry name" value="TRYPSIN_SER"/>
</dbReference>
<dbReference type="InterPro" id="IPR043504">
    <property type="entry name" value="Peptidase_S1_PA_chymotrypsin"/>
</dbReference>
<evidence type="ECO:0000313" key="12">
    <source>
        <dbReference type="Proteomes" id="UP001151699"/>
    </source>
</evidence>
<evidence type="ECO:0000256" key="7">
    <source>
        <dbReference type="ARBA" id="ARBA00076468"/>
    </source>
</evidence>
<accession>A0A9Q0MMD4</accession>
<dbReference type="GO" id="GO:0006508">
    <property type="term" value="P:proteolysis"/>
    <property type="evidence" value="ECO:0007669"/>
    <property type="project" value="UniProtKB-KW"/>
</dbReference>
<keyword evidence="8" id="KW-0645">Protease</keyword>
<feature type="chain" id="PRO_5040133473" description="Phenoloxidase-activating factor 2" evidence="9">
    <location>
        <begin position="27"/>
        <end position="392"/>
    </location>
</feature>
<dbReference type="Pfam" id="PF00089">
    <property type="entry name" value="Trypsin"/>
    <property type="match status" value="1"/>
</dbReference>
<evidence type="ECO:0000256" key="5">
    <source>
        <dbReference type="ARBA" id="ARBA00024195"/>
    </source>
</evidence>
<keyword evidence="12" id="KW-1185">Reference proteome</keyword>
<dbReference type="SMART" id="SM00680">
    <property type="entry name" value="CLIP"/>
    <property type="match status" value="1"/>
</dbReference>
<gene>
    <name evidence="11" type="primary">PCE_0</name>
    <name evidence="11" type="ORF">Bhyg_15710</name>
</gene>
<dbReference type="FunFam" id="2.40.10.10:FF:000038">
    <property type="entry name" value="Serine protease"/>
    <property type="match status" value="1"/>
</dbReference>
<evidence type="ECO:0000256" key="6">
    <source>
        <dbReference type="ARBA" id="ARBA00068096"/>
    </source>
</evidence>
<feature type="domain" description="Peptidase S1" evidence="10">
    <location>
        <begin position="158"/>
        <end position="391"/>
    </location>
</feature>
<evidence type="ECO:0000259" key="10">
    <source>
        <dbReference type="PROSITE" id="PS50240"/>
    </source>
</evidence>
<comment type="similarity">
    <text evidence="5">Belongs to the peptidase S1 family. CLIP subfamily.</text>
</comment>
<dbReference type="OrthoDB" id="5918597at2759"/>
<dbReference type="PRINTS" id="PR00722">
    <property type="entry name" value="CHYMOTRYPSIN"/>
</dbReference>
<comment type="subcellular location">
    <subcellularLocation>
        <location evidence="1">Secreted</location>
    </subcellularLocation>
</comment>
<protein>
    <recommendedName>
        <fullName evidence="6">Phenoloxidase-activating factor 2</fullName>
    </recommendedName>
    <alternativeName>
        <fullName evidence="7">Prophenoloxidase-activating factor II</fullName>
    </alternativeName>
</protein>
<dbReference type="GO" id="GO:0004252">
    <property type="term" value="F:serine-type endopeptidase activity"/>
    <property type="evidence" value="ECO:0007669"/>
    <property type="project" value="InterPro"/>
</dbReference>
<dbReference type="InterPro" id="IPR001254">
    <property type="entry name" value="Trypsin_dom"/>
</dbReference>
<evidence type="ECO:0000313" key="11">
    <source>
        <dbReference type="EMBL" id="KAJ6633373.1"/>
    </source>
</evidence>
<dbReference type="PROSITE" id="PS00135">
    <property type="entry name" value="TRYPSIN_SER"/>
    <property type="match status" value="1"/>
</dbReference>
<dbReference type="InterPro" id="IPR018114">
    <property type="entry name" value="TRYPSIN_HIS"/>
</dbReference>
<dbReference type="InterPro" id="IPR009003">
    <property type="entry name" value="Peptidase_S1_PA"/>
</dbReference>
<dbReference type="PROSITE" id="PS50240">
    <property type="entry name" value="TRYPSIN_DOM"/>
    <property type="match status" value="1"/>
</dbReference>
<comment type="caution">
    <text evidence="11">The sequence shown here is derived from an EMBL/GenBank/DDBJ whole genome shotgun (WGS) entry which is preliminary data.</text>
</comment>
<evidence type="ECO:0000256" key="4">
    <source>
        <dbReference type="ARBA" id="ARBA00023157"/>
    </source>
</evidence>
<dbReference type="PANTHER" id="PTHR24252:SF7">
    <property type="entry name" value="HYALIN"/>
    <property type="match status" value="1"/>
</dbReference>
<proteinExistence type="inferred from homology"/>
<dbReference type="Gene3D" id="2.40.10.10">
    <property type="entry name" value="Trypsin-like serine proteases"/>
    <property type="match status" value="1"/>
</dbReference>
<evidence type="ECO:0000256" key="1">
    <source>
        <dbReference type="ARBA" id="ARBA00004613"/>
    </source>
</evidence>
<organism evidence="11 12">
    <name type="scientific">Pseudolycoriella hygida</name>
    <dbReference type="NCBI Taxonomy" id="35572"/>
    <lineage>
        <taxon>Eukaryota</taxon>
        <taxon>Metazoa</taxon>
        <taxon>Ecdysozoa</taxon>
        <taxon>Arthropoda</taxon>
        <taxon>Hexapoda</taxon>
        <taxon>Insecta</taxon>
        <taxon>Pterygota</taxon>
        <taxon>Neoptera</taxon>
        <taxon>Endopterygota</taxon>
        <taxon>Diptera</taxon>
        <taxon>Nematocera</taxon>
        <taxon>Sciaroidea</taxon>
        <taxon>Sciaridae</taxon>
        <taxon>Pseudolycoriella</taxon>
    </lineage>
</organism>
<dbReference type="CDD" id="cd00190">
    <property type="entry name" value="Tryp_SPc"/>
    <property type="match status" value="1"/>
</dbReference>
<evidence type="ECO:0000256" key="9">
    <source>
        <dbReference type="SAM" id="SignalP"/>
    </source>
</evidence>